<feature type="compositionally biased region" description="Polar residues" evidence="3">
    <location>
        <begin position="128"/>
        <end position="141"/>
    </location>
</feature>
<dbReference type="PANTHER" id="PTHR33142:SF110">
    <property type="entry name" value="CYCLIN-DEPENDENT PROTEIN KINASE INHIBITOR SMR4"/>
    <property type="match status" value="1"/>
</dbReference>
<dbReference type="EnsemblPlants" id="KEH38904">
    <property type="protein sequence ID" value="KEH38904"/>
    <property type="gene ID" value="MTR_2g084500"/>
</dbReference>
<dbReference type="HOGENOM" id="CLU_1828176_0_0_1"/>
<gene>
    <name evidence="4" type="ordered locus">MTR_2g084500</name>
</gene>
<keyword evidence="2" id="KW-0131">Cell cycle</keyword>
<proteinExistence type="predicted"/>
<keyword evidence="1" id="KW-0649">Protein kinase inhibitor</keyword>
<accession>A0A072VA66</accession>
<dbReference type="GO" id="GO:0032875">
    <property type="term" value="P:regulation of DNA endoreduplication"/>
    <property type="evidence" value="ECO:0007669"/>
    <property type="project" value="InterPro"/>
</dbReference>
<dbReference type="InterPro" id="IPR040389">
    <property type="entry name" value="SMR"/>
</dbReference>
<dbReference type="PANTHER" id="PTHR33142">
    <property type="entry name" value="CYCLIN-DEPENDENT PROTEIN KINASE INHIBITOR SMR13"/>
    <property type="match status" value="1"/>
</dbReference>
<protein>
    <submittedName>
        <fullName evidence="4 5">Uncharacterized protein</fullName>
    </submittedName>
</protein>
<dbReference type="Proteomes" id="UP000002051">
    <property type="component" value="Chromosome 2"/>
</dbReference>
<keyword evidence="6" id="KW-1185">Reference proteome</keyword>
<reference evidence="4 6" key="1">
    <citation type="journal article" date="2011" name="Nature">
        <title>The Medicago genome provides insight into the evolution of rhizobial symbioses.</title>
        <authorList>
            <person name="Young N.D."/>
            <person name="Debelle F."/>
            <person name="Oldroyd G.E."/>
            <person name="Geurts R."/>
            <person name="Cannon S.B."/>
            <person name="Udvardi M.K."/>
            <person name="Benedito V.A."/>
            <person name="Mayer K.F."/>
            <person name="Gouzy J."/>
            <person name="Schoof H."/>
            <person name="Van de Peer Y."/>
            <person name="Proost S."/>
            <person name="Cook D.R."/>
            <person name="Meyers B.C."/>
            <person name="Spannagl M."/>
            <person name="Cheung F."/>
            <person name="De Mita S."/>
            <person name="Krishnakumar V."/>
            <person name="Gundlach H."/>
            <person name="Zhou S."/>
            <person name="Mudge J."/>
            <person name="Bharti A.K."/>
            <person name="Murray J.D."/>
            <person name="Naoumkina M.A."/>
            <person name="Rosen B."/>
            <person name="Silverstein K.A."/>
            <person name="Tang H."/>
            <person name="Rombauts S."/>
            <person name="Zhao P.X."/>
            <person name="Zhou P."/>
            <person name="Barbe V."/>
            <person name="Bardou P."/>
            <person name="Bechner M."/>
            <person name="Bellec A."/>
            <person name="Berger A."/>
            <person name="Berges H."/>
            <person name="Bidwell S."/>
            <person name="Bisseling T."/>
            <person name="Choisne N."/>
            <person name="Couloux A."/>
            <person name="Denny R."/>
            <person name="Deshpande S."/>
            <person name="Dai X."/>
            <person name="Doyle J.J."/>
            <person name="Dudez A.M."/>
            <person name="Farmer A.D."/>
            <person name="Fouteau S."/>
            <person name="Franken C."/>
            <person name="Gibelin C."/>
            <person name="Gish J."/>
            <person name="Goldstein S."/>
            <person name="Gonzalez A.J."/>
            <person name="Green P.J."/>
            <person name="Hallab A."/>
            <person name="Hartog M."/>
            <person name="Hua A."/>
            <person name="Humphray S.J."/>
            <person name="Jeong D.H."/>
            <person name="Jing Y."/>
            <person name="Jocker A."/>
            <person name="Kenton S.M."/>
            <person name="Kim D.J."/>
            <person name="Klee K."/>
            <person name="Lai H."/>
            <person name="Lang C."/>
            <person name="Lin S."/>
            <person name="Macmil S.L."/>
            <person name="Magdelenat G."/>
            <person name="Matthews L."/>
            <person name="McCorrison J."/>
            <person name="Monaghan E.L."/>
            <person name="Mun J.H."/>
            <person name="Najar F.Z."/>
            <person name="Nicholson C."/>
            <person name="Noirot C."/>
            <person name="O'Bleness M."/>
            <person name="Paule C.R."/>
            <person name="Poulain J."/>
            <person name="Prion F."/>
            <person name="Qin B."/>
            <person name="Qu C."/>
            <person name="Retzel E.F."/>
            <person name="Riddle C."/>
            <person name="Sallet E."/>
            <person name="Samain S."/>
            <person name="Samson N."/>
            <person name="Sanders I."/>
            <person name="Saurat O."/>
            <person name="Scarpelli C."/>
            <person name="Schiex T."/>
            <person name="Segurens B."/>
            <person name="Severin A.J."/>
            <person name="Sherrier D.J."/>
            <person name="Shi R."/>
            <person name="Sims S."/>
            <person name="Singer S.R."/>
            <person name="Sinharoy S."/>
            <person name="Sterck L."/>
            <person name="Viollet A."/>
            <person name="Wang B.B."/>
            <person name="Wang K."/>
            <person name="Wang M."/>
            <person name="Wang X."/>
            <person name="Warfsmann J."/>
            <person name="Weissenbach J."/>
            <person name="White D.D."/>
            <person name="White J.D."/>
            <person name="Wiley G.B."/>
            <person name="Wincker P."/>
            <person name="Xing Y."/>
            <person name="Yang L."/>
            <person name="Yao Z."/>
            <person name="Ying F."/>
            <person name="Zhai J."/>
            <person name="Zhou L."/>
            <person name="Zuber A."/>
            <person name="Denarie J."/>
            <person name="Dixon R.A."/>
            <person name="May G.D."/>
            <person name="Schwartz D.C."/>
            <person name="Rogers J."/>
            <person name="Quetier F."/>
            <person name="Town C.D."/>
            <person name="Roe B.A."/>
        </authorList>
    </citation>
    <scope>NUCLEOTIDE SEQUENCE [LARGE SCALE GENOMIC DNA]</scope>
    <source>
        <strain evidence="4">A17</strain>
        <strain evidence="5 6">cv. Jemalong A17</strain>
    </source>
</reference>
<dbReference type="GO" id="GO:0005634">
    <property type="term" value="C:nucleus"/>
    <property type="evidence" value="ECO:0000318"/>
    <property type="project" value="GO_Central"/>
</dbReference>
<feature type="region of interest" description="Disordered" evidence="3">
    <location>
        <begin position="1"/>
        <end position="29"/>
    </location>
</feature>
<evidence type="ECO:0000313" key="5">
    <source>
        <dbReference type="EnsemblPlants" id="KEH38904"/>
    </source>
</evidence>
<dbReference type="AlphaFoldDB" id="A0A072VA66"/>
<evidence type="ECO:0000256" key="2">
    <source>
        <dbReference type="ARBA" id="ARBA00023306"/>
    </source>
</evidence>
<organism evidence="4 6">
    <name type="scientific">Medicago truncatula</name>
    <name type="common">Barrel medic</name>
    <name type="synonym">Medicago tribuloides</name>
    <dbReference type="NCBI Taxonomy" id="3880"/>
    <lineage>
        <taxon>Eukaryota</taxon>
        <taxon>Viridiplantae</taxon>
        <taxon>Streptophyta</taxon>
        <taxon>Embryophyta</taxon>
        <taxon>Tracheophyta</taxon>
        <taxon>Spermatophyta</taxon>
        <taxon>Magnoliopsida</taxon>
        <taxon>eudicotyledons</taxon>
        <taxon>Gunneridae</taxon>
        <taxon>Pentapetalae</taxon>
        <taxon>rosids</taxon>
        <taxon>fabids</taxon>
        <taxon>Fabales</taxon>
        <taxon>Fabaceae</taxon>
        <taxon>Papilionoideae</taxon>
        <taxon>50 kb inversion clade</taxon>
        <taxon>NPAAA clade</taxon>
        <taxon>Hologalegina</taxon>
        <taxon>IRL clade</taxon>
        <taxon>Trifolieae</taxon>
        <taxon>Medicago</taxon>
    </lineage>
</organism>
<feature type="region of interest" description="Disordered" evidence="3">
    <location>
        <begin position="110"/>
        <end position="141"/>
    </location>
</feature>
<name>A0A072VA66_MEDTR</name>
<evidence type="ECO:0000313" key="6">
    <source>
        <dbReference type="Proteomes" id="UP000002051"/>
    </source>
</evidence>
<dbReference type="GO" id="GO:0004860">
    <property type="term" value="F:protein kinase inhibitor activity"/>
    <property type="evidence" value="ECO:0007669"/>
    <property type="project" value="UniProtKB-KW"/>
</dbReference>
<reference evidence="4 6" key="2">
    <citation type="journal article" date="2014" name="BMC Genomics">
        <title>An improved genome release (version Mt4.0) for the model legume Medicago truncatula.</title>
        <authorList>
            <person name="Tang H."/>
            <person name="Krishnakumar V."/>
            <person name="Bidwell S."/>
            <person name="Rosen B."/>
            <person name="Chan A."/>
            <person name="Zhou S."/>
            <person name="Gentzbittel L."/>
            <person name="Childs K.L."/>
            <person name="Yandell M."/>
            <person name="Gundlach H."/>
            <person name="Mayer K.F."/>
            <person name="Schwartz D.C."/>
            <person name="Town C.D."/>
        </authorList>
    </citation>
    <scope>GENOME REANNOTATION</scope>
    <source>
        <strain evidence="4">A17</strain>
        <strain evidence="5 6">cv. Jemalong A17</strain>
    </source>
</reference>
<evidence type="ECO:0000313" key="4">
    <source>
        <dbReference type="EMBL" id="KEH38904.1"/>
    </source>
</evidence>
<dbReference type="EMBL" id="CM001218">
    <property type="protein sequence ID" value="KEH38904.1"/>
    <property type="molecule type" value="Genomic_DNA"/>
</dbReference>
<evidence type="ECO:0000256" key="3">
    <source>
        <dbReference type="SAM" id="MobiDB-lite"/>
    </source>
</evidence>
<reference evidence="5" key="3">
    <citation type="submission" date="2015-04" db="UniProtKB">
        <authorList>
            <consortium name="EnsemblPlants"/>
        </authorList>
    </citation>
    <scope>IDENTIFICATION</scope>
    <source>
        <strain evidence="5">cv. Jemalong A17</strain>
    </source>
</reference>
<sequence>MAKGSGDDEKKDAPSTEMMNDPKEQGEIEEEVVKSLKLTVIIPKFEMEGDDELEEFKTPTAPKYRIPPPLVCPPAPKRKRMFMPETPHMAFFQTPLSVLATGLTLFPAKRYQIRGRPDTSRPADLNRPGTSENQAQENQLN</sequence>
<evidence type="ECO:0000256" key="1">
    <source>
        <dbReference type="ARBA" id="ARBA00023013"/>
    </source>
</evidence>